<dbReference type="InterPro" id="IPR044066">
    <property type="entry name" value="TRIAD_supradom"/>
</dbReference>
<evidence type="ECO:0000256" key="8">
    <source>
        <dbReference type="ARBA" id="ARBA00022786"/>
    </source>
</evidence>
<dbReference type="Gene3D" id="1.20.120.1750">
    <property type="match status" value="1"/>
</dbReference>
<dbReference type="PANTHER" id="PTHR22770:SF13">
    <property type="entry name" value="RING-TYPE DOMAIN-CONTAINING PROTEIN"/>
    <property type="match status" value="1"/>
</dbReference>
<evidence type="ECO:0000256" key="4">
    <source>
        <dbReference type="ARBA" id="ARBA00022679"/>
    </source>
</evidence>
<dbReference type="EMBL" id="JAGHQL010000104">
    <property type="protein sequence ID" value="KAH0538557.1"/>
    <property type="molecule type" value="Genomic_DNA"/>
</dbReference>
<dbReference type="GO" id="GO:0097039">
    <property type="term" value="P:protein linear polyubiquitination"/>
    <property type="evidence" value="ECO:0007669"/>
    <property type="project" value="TreeGrafter"/>
</dbReference>
<evidence type="ECO:0000256" key="3">
    <source>
        <dbReference type="ARBA" id="ARBA00012251"/>
    </source>
</evidence>
<evidence type="ECO:0000313" key="12">
    <source>
        <dbReference type="Proteomes" id="UP000698800"/>
    </source>
</evidence>
<evidence type="ECO:0000256" key="7">
    <source>
        <dbReference type="ARBA" id="ARBA00022771"/>
    </source>
</evidence>
<dbReference type="Proteomes" id="UP000698800">
    <property type="component" value="Unassembled WGS sequence"/>
</dbReference>
<dbReference type="GO" id="GO:0003676">
    <property type="term" value="F:nucleic acid binding"/>
    <property type="evidence" value="ECO:0007669"/>
    <property type="project" value="InterPro"/>
</dbReference>
<dbReference type="AlphaFoldDB" id="A0A9P8I4F2"/>
<dbReference type="GO" id="GO:0008270">
    <property type="term" value="F:zinc ion binding"/>
    <property type="evidence" value="ECO:0007669"/>
    <property type="project" value="UniProtKB-KW"/>
</dbReference>
<dbReference type="InterPro" id="IPR035979">
    <property type="entry name" value="RBD_domain_sf"/>
</dbReference>
<dbReference type="InterPro" id="IPR013083">
    <property type="entry name" value="Znf_RING/FYVE/PHD"/>
</dbReference>
<comment type="catalytic activity">
    <reaction evidence="1">
        <text>[E2 ubiquitin-conjugating enzyme]-S-ubiquitinyl-L-cysteine + [acceptor protein]-L-lysine = [E2 ubiquitin-conjugating enzyme]-L-cysteine + [acceptor protein]-N(6)-ubiquitinyl-L-lysine.</text>
        <dbReference type="EC" id="2.3.2.31"/>
    </reaction>
</comment>
<reference evidence="11" key="1">
    <citation type="submission" date="2021-03" db="EMBL/GenBank/DDBJ databases">
        <title>Comparative genomics and phylogenomic investigation of the class Geoglossomycetes provide insights into ecological specialization and systematics.</title>
        <authorList>
            <person name="Melie T."/>
            <person name="Pirro S."/>
            <person name="Miller A.N."/>
            <person name="Quandt A."/>
        </authorList>
    </citation>
    <scope>NUCLEOTIDE SEQUENCE</scope>
    <source>
        <strain evidence="11">GBOQ0MN5Z8</strain>
    </source>
</reference>
<evidence type="ECO:0000256" key="9">
    <source>
        <dbReference type="ARBA" id="ARBA00022833"/>
    </source>
</evidence>
<keyword evidence="6" id="KW-0677">Repeat</keyword>
<gene>
    <name evidence="11" type="ORF">FGG08_004845</name>
</gene>
<dbReference type="Pfam" id="PF22605">
    <property type="entry name" value="IBR_2"/>
    <property type="match status" value="1"/>
</dbReference>
<dbReference type="SUPFAM" id="SSF54928">
    <property type="entry name" value="RNA-binding domain, RBD"/>
    <property type="match status" value="2"/>
</dbReference>
<dbReference type="CDD" id="cd00590">
    <property type="entry name" value="RRM_SF"/>
    <property type="match status" value="1"/>
</dbReference>
<dbReference type="GO" id="GO:0043130">
    <property type="term" value="F:ubiquitin binding"/>
    <property type="evidence" value="ECO:0007669"/>
    <property type="project" value="TreeGrafter"/>
</dbReference>
<keyword evidence="4" id="KW-0808">Transferase</keyword>
<evidence type="ECO:0000256" key="5">
    <source>
        <dbReference type="ARBA" id="ARBA00022723"/>
    </source>
</evidence>
<dbReference type="InterPro" id="IPR012677">
    <property type="entry name" value="Nucleotide-bd_a/b_plait_sf"/>
</dbReference>
<dbReference type="InterPro" id="IPR054694">
    <property type="entry name" value="Parkin-like_IBR"/>
</dbReference>
<dbReference type="Gene3D" id="3.30.70.330">
    <property type="match status" value="2"/>
</dbReference>
<evidence type="ECO:0000259" key="10">
    <source>
        <dbReference type="PROSITE" id="PS51873"/>
    </source>
</evidence>
<dbReference type="PANTHER" id="PTHR22770">
    <property type="entry name" value="UBIQUITIN CONJUGATING ENZYME 7 INTERACTING PROTEIN-RELATED"/>
    <property type="match status" value="1"/>
</dbReference>
<dbReference type="CDD" id="cd20335">
    <property type="entry name" value="BRcat_RBR"/>
    <property type="match status" value="1"/>
</dbReference>
<protein>
    <recommendedName>
        <fullName evidence="3">RBR-type E3 ubiquitin transferase</fullName>
        <ecNumber evidence="3">2.3.2.31</ecNumber>
    </recommendedName>
</protein>
<dbReference type="Gene3D" id="3.30.40.10">
    <property type="entry name" value="Zinc/RING finger domain, C3HC4 (zinc finger)"/>
    <property type="match status" value="1"/>
</dbReference>
<evidence type="ECO:0000256" key="6">
    <source>
        <dbReference type="ARBA" id="ARBA00022737"/>
    </source>
</evidence>
<keyword evidence="12" id="KW-1185">Reference proteome</keyword>
<keyword evidence="9" id="KW-0862">Zinc</keyword>
<organism evidence="11 12">
    <name type="scientific">Glutinoglossum americanum</name>
    <dbReference type="NCBI Taxonomy" id="1670608"/>
    <lineage>
        <taxon>Eukaryota</taxon>
        <taxon>Fungi</taxon>
        <taxon>Dikarya</taxon>
        <taxon>Ascomycota</taxon>
        <taxon>Pezizomycotina</taxon>
        <taxon>Geoglossomycetes</taxon>
        <taxon>Geoglossales</taxon>
        <taxon>Geoglossaceae</taxon>
        <taxon>Glutinoglossum</taxon>
    </lineage>
</organism>
<feature type="domain" description="RING-type" evidence="10">
    <location>
        <begin position="520"/>
        <end position="707"/>
    </location>
</feature>
<evidence type="ECO:0000313" key="11">
    <source>
        <dbReference type="EMBL" id="KAH0538557.1"/>
    </source>
</evidence>
<dbReference type="EC" id="2.3.2.31" evidence="3"/>
<name>A0A9P8I4F2_9PEZI</name>
<sequence length="707" mass="78473">MPVRRRALRKIPAEVHQPLAESYARPISGSVVHFGTVLTVLSVKLPADFSAIQISQLPRSTSPNKIHRLLERSGFNLPISDIRMKVIDGFVVAEARVEDPSFAEKAIQSLNGIAFDDTRISVRRLQAGIGHGVLMNQLQNTSVICTWYKASRVAWAHYNSLSAAQRAATVMNGKKFMGRQLQCRVQLGTLMKKGAIHSVEIGNLPSLASEDALRRTFRYARAVILGPPSWKKPDEDAPDYIKTLLSQPGSLESFELSPVIHSTRTKAIARFRGAEDARKAVRDLNEMKLPELGQTKLFLTPLVVVKFNILTDIYEAVRGDLDDLKPQIWIEGHVNLKMYPPADKSPKRFTTLRLTGDDVKSVAKAKGQVDTALTGTPAIASDGTTLLWDELFTTPAGLQFLSELRNIHGVFLYRDLRKCQIKLYGPPGDKQKVQAALRRKLEDLSALTHTISLDSGWLSSALQGGFRSILSIFGKSAARLDILRKTLTIHGDQTACKTAEGILQNPSLNTTALEHQPGWEDKECSVCYTEPTDPYQAPCEHYYCRTCFAHQIASANRPEDFPITCIGSQGQCGKPLSFIELKRVLPPPDFESLLQAAFIAYIRAKPDEYQYCPTADCDQLYRTSGIDNGTVFDCPNCLNSICISCKVVNHEGSTCAEYRDLKSEGAVAFQRWKERNHVKPCPKCETPIEKESGCNHMTCTAAHADIY</sequence>
<keyword evidence="8" id="KW-0833">Ubl conjugation pathway</keyword>
<dbReference type="Pfam" id="PF01485">
    <property type="entry name" value="IBR"/>
    <property type="match status" value="1"/>
</dbReference>
<dbReference type="GO" id="GO:0000151">
    <property type="term" value="C:ubiquitin ligase complex"/>
    <property type="evidence" value="ECO:0007669"/>
    <property type="project" value="TreeGrafter"/>
</dbReference>
<dbReference type="GO" id="GO:0061630">
    <property type="term" value="F:ubiquitin protein ligase activity"/>
    <property type="evidence" value="ECO:0007669"/>
    <property type="project" value="UniProtKB-EC"/>
</dbReference>
<comment type="pathway">
    <text evidence="2">Protein modification; protein ubiquitination.</text>
</comment>
<dbReference type="GO" id="GO:0043161">
    <property type="term" value="P:proteasome-mediated ubiquitin-dependent protein catabolic process"/>
    <property type="evidence" value="ECO:0007669"/>
    <property type="project" value="TreeGrafter"/>
</dbReference>
<dbReference type="OrthoDB" id="10009520at2759"/>
<evidence type="ECO:0000256" key="1">
    <source>
        <dbReference type="ARBA" id="ARBA00001798"/>
    </source>
</evidence>
<keyword evidence="7" id="KW-0863">Zinc-finger</keyword>
<dbReference type="CDD" id="cd20336">
    <property type="entry name" value="Rcat_RBR"/>
    <property type="match status" value="1"/>
</dbReference>
<dbReference type="PROSITE" id="PS51873">
    <property type="entry name" value="TRIAD"/>
    <property type="match status" value="1"/>
</dbReference>
<accession>A0A9P8I4F2</accession>
<proteinExistence type="predicted"/>
<dbReference type="SUPFAM" id="SSF57850">
    <property type="entry name" value="RING/U-box"/>
    <property type="match status" value="2"/>
</dbReference>
<dbReference type="InterPro" id="IPR051628">
    <property type="entry name" value="LUBAC_E3_Ligases"/>
</dbReference>
<dbReference type="InterPro" id="IPR002867">
    <property type="entry name" value="IBR_dom"/>
</dbReference>
<evidence type="ECO:0000256" key="2">
    <source>
        <dbReference type="ARBA" id="ARBA00004906"/>
    </source>
</evidence>
<keyword evidence="5" id="KW-0479">Metal-binding</keyword>
<comment type="caution">
    <text evidence="11">The sequence shown here is derived from an EMBL/GenBank/DDBJ whole genome shotgun (WGS) entry which is preliminary data.</text>
</comment>